<keyword evidence="15" id="KW-1185">Reference proteome</keyword>
<dbReference type="InParanoid" id="D6WEK1"/>
<organism evidence="14 15">
    <name type="scientific">Tribolium castaneum</name>
    <name type="common">Red flour beetle</name>
    <dbReference type="NCBI Taxonomy" id="7070"/>
    <lineage>
        <taxon>Eukaryota</taxon>
        <taxon>Metazoa</taxon>
        <taxon>Ecdysozoa</taxon>
        <taxon>Arthropoda</taxon>
        <taxon>Hexapoda</taxon>
        <taxon>Insecta</taxon>
        <taxon>Pterygota</taxon>
        <taxon>Neoptera</taxon>
        <taxon>Endopterygota</taxon>
        <taxon>Coleoptera</taxon>
        <taxon>Polyphaga</taxon>
        <taxon>Cucujiformia</taxon>
        <taxon>Tenebrionidae</taxon>
        <taxon>Tenebrionidae incertae sedis</taxon>
        <taxon>Tribolium</taxon>
    </lineage>
</organism>
<feature type="domain" description="Adenosine/AMP deaminase N-terminal" evidence="13">
    <location>
        <begin position="15"/>
        <end position="94"/>
    </location>
</feature>
<dbReference type="GO" id="GO:0005615">
    <property type="term" value="C:extracellular space"/>
    <property type="evidence" value="ECO:0000318"/>
    <property type="project" value="GO_Central"/>
</dbReference>
<dbReference type="OMA" id="QEDVGHP"/>
<dbReference type="KEGG" id="tca:103312225"/>
<sequence length="491" mass="56240">MKSLVPVTVSLVLVMATADDYLQERAAILAQESTNFLGGNNTLTVKEKTVNKIILEAKNTELSMAYNNSRDFLPALHFPRSKNRINKSPVFSIIRKLPKGASLHTHLLAAASVDYLIGNITYRENLYGGFVNNVFKLKFLQSPESDTRCNWTLVKELRDKETAPVFDQWLRSLLTLTETYPNVETVWDKFKKIFTTTYDMLAYRPVFEDYLYQVLRELHDDNVIYTELKGTIMPLYELDGTTHSKEEFFQIFANTVERFKSDFPAFTGAKYIHSIYRGVENDVLKTALEEIIELRKHHPDLIAGFDFVGFEEEGCTLFDYHLLLLEAGKHLNFFFHAGETNWFGHTDLNLLDAILLNTSRIGHGFALVKHPKMLQLAKSRNIALEICPISNQVLMLNQDHRNHPAAVLMALGFPVVIGNDDPSIWDATGLSYDWFMVFMAMTPRDSGLEVLKQLAINSIVYSSMGVEEKRRSLEVWEGQWDKFLDEILKTN</sequence>
<reference evidence="14 15" key="2">
    <citation type="journal article" date="2010" name="Nucleic Acids Res.">
        <title>BeetleBase in 2010: revisions to provide comprehensive genomic information for Tribolium castaneum.</title>
        <authorList>
            <person name="Kim H.S."/>
            <person name="Murphy T."/>
            <person name="Xia J."/>
            <person name="Caragea D."/>
            <person name="Park Y."/>
            <person name="Beeman R.W."/>
            <person name="Lorenzen M.D."/>
            <person name="Butcher S."/>
            <person name="Manak J.R."/>
            <person name="Brown S.J."/>
        </authorList>
    </citation>
    <scope>GENOME REANNOTATION</scope>
    <source>
        <strain evidence="14 15">Georgia GA2</strain>
    </source>
</reference>
<dbReference type="NCBIfam" id="TIGR01431">
    <property type="entry name" value="adm_rel"/>
    <property type="match status" value="1"/>
</dbReference>
<dbReference type="GO" id="GO:0046103">
    <property type="term" value="P:inosine biosynthetic process"/>
    <property type="evidence" value="ECO:0000318"/>
    <property type="project" value="GO_Central"/>
</dbReference>
<keyword evidence="8 11" id="KW-0732">Signal</keyword>
<comment type="cofactor">
    <cofactor evidence="1">
        <name>Zn(2+)</name>
        <dbReference type="ChEBI" id="CHEBI:29105"/>
    </cofactor>
</comment>
<evidence type="ECO:0000256" key="2">
    <source>
        <dbReference type="ARBA" id="ARBA00004613"/>
    </source>
</evidence>
<evidence type="ECO:0000256" key="8">
    <source>
        <dbReference type="ARBA" id="ARBA00022729"/>
    </source>
</evidence>
<evidence type="ECO:0000256" key="11">
    <source>
        <dbReference type="SAM" id="SignalP"/>
    </source>
</evidence>
<dbReference type="Gene3D" id="3.20.20.140">
    <property type="entry name" value="Metal-dependent hydrolases"/>
    <property type="match status" value="1"/>
</dbReference>
<dbReference type="OrthoDB" id="7202371at2759"/>
<evidence type="ECO:0000256" key="5">
    <source>
        <dbReference type="ARBA" id="ARBA00018099"/>
    </source>
</evidence>
<comment type="catalytic activity">
    <reaction evidence="10">
        <text>adenosine + H2O + H(+) = inosine + NH4(+)</text>
        <dbReference type="Rhea" id="RHEA:24408"/>
        <dbReference type="ChEBI" id="CHEBI:15377"/>
        <dbReference type="ChEBI" id="CHEBI:15378"/>
        <dbReference type="ChEBI" id="CHEBI:16335"/>
        <dbReference type="ChEBI" id="CHEBI:17596"/>
        <dbReference type="ChEBI" id="CHEBI:28938"/>
        <dbReference type="EC" id="3.5.4.4"/>
    </reaction>
</comment>
<dbReference type="InterPro" id="IPR006331">
    <property type="entry name" value="ADGF"/>
</dbReference>
<evidence type="ECO:0000256" key="4">
    <source>
        <dbReference type="ARBA" id="ARBA00012784"/>
    </source>
</evidence>
<dbReference type="PhylomeDB" id="D6WEK1"/>
<dbReference type="GO" id="GO:0006154">
    <property type="term" value="P:adenosine catabolic process"/>
    <property type="evidence" value="ECO:0000318"/>
    <property type="project" value="GO_Central"/>
</dbReference>
<dbReference type="InterPro" id="IPR013659">
    <property type="entry name" value="A_deaminase_N"/>
</dbReference>
<dbReference type="Pfam" id="PF00962">
    <property type="entry name" value="A_deaminase"/>
    <property type="match status" value="1"/>
</dbReference>
<feature type="chain" id="PRO_5003089597" description="Adenosine deaminase" evidence="11">
    <location>
        <begin position="19"/>
        <end position="491"/>
    </location>
</feature>
<evidence type="ECO:0000313" key="14">
    <source>
        <dbReference type="EMBL" id="EFA00339.1"/>
    </source>
</evidence>
<dbReference type="FunCoup" id="D6WEK1">
    <property type="interactions" value="113"/>
</dbReference>
<evidence type="ECO:0000256" key="9">
    <source>
        <dbReference type="ARBA" id="ARBA00022801"/>
    </source>
</evidence>
<evidence type="ECO:0000256" key="6">
    <source>
        <dbReference type="ARBA" id="ARBA00022525"/>
    </source>
</evidence>
<protein>
    <recommendedName>
        <fullName evidence="5">Adenosine deaminase</fullName>
        <ecNumber evidence="4">3.5.4.4</ecNumber>
    </recommendedName>
</protein>
<evidence type="ECO:0000259" key="12">
    <source>
        <dbReference type="Pfam" id="PF00962"/>
    </source>
</evidence>
<proteinExistence type="inferred from homology"/>
<reference evidence="14 15" key="1">
    <citation type="journal article" date="2008" name="Nature">
        <title>The genome of the model beetle and pest Tribolium castaneum.</title>
        <authorList>
            <consortium name="Tribolium Genome Sequencing Consortium"/>
            <person name="Richards S."/>
            <person name="Gibbs R.A."/>
            <person name="Weinstock G.M."/>
            <person name="Brown S.J."/>
            <person name="Denell R."/>
            <person name="Beeman R.W."/>
            <person name="Gibbs R."/>
            <person name="Beeman R.W."/>
            <person name="Brown S.J."/>
            <person name="Bucher G."/>
            <person name="Friedrich M."/>
            <person name="Grimmelikhuijzen C.J."/>
            <person name="Klingler M."/>
            <person name="Lorenzen M."/>
            <person name="Richards S."/>
            <person name="Roth S."/>
            <person name="Schroder R."/>
            <person name="Tautz D."/>
            <person name="Zdobnov E.M."/>
            <person name="Muzny D."/>
            <person name="Gibbs R.A."/>
            <person name="Weinstock G.M."/>
            <person name="Attaway T."/>
            <person name="Bell S."/>
            <person name="Buhay C.J."/>
            <person name="Chandrabose M.N."/>
            <person name="Chavez D."/>
            <person name="Clerk-Blankenburg K.P."/>
            <person name="Cree A."/>
            <person name="Dao M."/>
            <person name="Davis C."/>
            <person name="Chacko J."/>
            <person name="Dinh H."/>
            <person name="Dugan-Rocha S."/>
            <person name="Fowler G."/>
            <person name="Garner T.T."/>
            <person name="Garnes J."/>
            <person name="Gnirke A."/>
            <person name="Hawes A."/>
            <person name="Hernandez J."/>
            <person name="Hines S."/>
            <person name="Holder M."/>
            <person name="Hume J."/>
            <person name="Jhangiani S.N."/>
            <person name="Joshi V."/>
            <person name="Khan Z.M."/>
            <person name="Jackson L."/>
            <person name="Kovar C."/>
            <person name="Kowis A."/>
            <person name="Lee S."/>
            <person name="Lewis L.R."/>
            <person name="Margolis J."/>
            <person name="Morgan M."/>
            <person name="Nazareth L.V."/>
            <person name="Nguyen N."/>
            <person name="Okwuonu G."/>
            <person name="Parker D."/>
            <person name="Richards S."/>
            <person name="Ruiz S.J."/>
            <person name="Santibanez J."/>
            <person name="Savard J."/>
            <person name="Scherer S.E."/>
            <person name="Schneider B."/>
            <person name="Sodergren E."/>
            <person name="Tautz D."/>
            <person name="Vattahil S."/>
            <person name="Villasana D."/>
            <person name="White C.S."/>
            <person name="Wright R."/>
            <person name="Park Y."/>
            <person name="Beeman R.W."/>
            <person name="Lord J."/>
            <person name="Oppert B."/>
            <person name="Lorenzen M."/>
            <person name="Brown S."/>
            <person name="Wang L."/>
            <person name="Savard J."/>
            <person name="Tautz D."/>
            <person name="Richards S."/>
            <person name="Weinstock G."/>
            <person name="Gibbs R.A."/>
            <person name="Liu Y."/>
            <person name="Worley K."/>
            <person name="Weinstock G."/>
            <person name="Elsik C.G."/>
            <person name="Reese J.T."/>
            <person name="Elhaik E."/>
            <person name="Landan G."/>
            <person name="Graur D."/>
            <person name="Arensburger P."/>
            <person name="Atkinson P."/>
            <person name="Beeman R.W."/>
            <person name="Beidler J."/>
            <person name="Brown S.J."/>
            <person name="Demuth J.P."/>
            <person name="Drury D.W."/>
            <person name="Du Y.Z."/>
            <person name="Fujiwara H."/>
            <person name="Lorenzen M."/>
            <person name="Maselli V."/>
            <person name="Osanai M."/>
            <person name="Park Y."/>
            <person name="Robertson H.M."/>
            <person name="Tu Z."/>
            <person name="Wang J.J."/>
            <person name="Wang S."/>
            <person name="Richards S."/>
            <person name="Song H."/>
            <person name="Zhang L."/>
            <person name="Sodergren E."/>
            <person name="Werner D."/>
            <person name="Stanke M."/>
            <person name="Morgenstern B."/>
            <person name="Solovyev V."/>
            <person name="Kosarev P."/>
            <person name="Brown G."/>
            <person name="Chen H.C."/>
            <person name="Ermolaeva O."/>
            <person name="Hlavina W."/>
            <person name="Kapustin Y."/>
            <person name="Kiryutin B."/>
            <person name="Kitts P."/>
            <person name="Maglott D."/>
            <person name="Pruitt K."/>
            <person name="Sapojnikov V."/>
            <person name="Souvorov A."/>
            <person name="Mackey A.J."/>
            <person name="Waterhouse R.M."/>
            <person name="Wyder S."/>
            <person name="Zdobnov E.M."/>
            <person name="Zdobnov E.M."/>
            <person name="Wyder S."/>
            <person name="Kriventseva E.V."/>
            <person name="Kadowaki T."/>
            <person name="Bork P."/>
            <person name="Aranda M."/>
            <person name="Bao R."/>
            <person name="Beermann A."/>
            <person name="Berns N."/>
            <person name="Bolognesi R."/>
            <person name="Bonneton F."/>
            <person name="Bopp D."/>
            <person name="Brown S.J."/>
            <person name="Bucher G."/>
            <person name="Butts T."/>
            <person name="Chaumot A."/>
            <person name="Denell R.E."/>
            <person name="Ferrier D.E."/>
            <person name="Friedrich M."/>
            <person name="Gordon C.M."/>
            <person name="Jindra M."/>
            <person name="Klingler M."/>
            <person name="Lan Q."/>
            <person name="Lattorff H.M."/>
            <person name="Laudet V."/>
            <person name="von Levetsow C."/>
            <person name="Liu Z."/>
            <person name="Lutz R."/>
            <person name="Lynch J.A."/>
            <person name="da Fonseca R.N."/>
            <person name="Posnien N."/>
            <person name="Reuter R."/>
            <person name="Roth S."/>
            <person name="Savard J."/>
            <person name="Schinko J.B."/>
            <person name="Schmitt C."/>
            <person name="Schoppmeier M."/>
            <person name="Schroder R."/>
            <person name="Shippy T.D."/>
            <person name="Simonnet F."/>
            <person name="Marques-Souza H."/>
            <person name="Tautz D."/>
            <person name="Tomoyasu Y."/>
            <person name="Trauner J."/>
            <person name="Van der Zee M."/>
            <person name="Vervoort M."/>
            <person name="Wittkopp N."/>
            <person name="Wimmer E.A."/>
            <person name="Yang X."/>
            <person name="Jones A.K."/>
            <person name="Sattelle D.B."/>
            <person name="Ebert P.R."/>
            <person name="Nelson D."/>
            <person name="Scott J.G."/>
            <person name="Beeman R.W."/>
            <person name="Muthukrishnan S."/>
            <person name="Kramer K.J."/>
            <person name="Arakane Y."/>
            <person name="Beeman R.W."/>
            <person name="Zhu Q."/>
            <person name="Hogenkamp D."/>
            <person name="Dixit R."/>
            <person name="Oppert B."/>
            <person name="Jiang H."/>
            <person name="Zou Z."/>
            <person name="Marshall J."/>
            <person name="Elpidina E."/>
            <person name="Vinokurov K."/>
            <person name="Oppert C."/>
            <person name="Zou Z."/>
            <person name="Evans J."/>
            <person name="Lu Z."/>
            <person name="Zhao P."/>
            <person name="Sumathipala N."/>
            <person name="Altincicek B."/>
            <person name="Vilcinskas A."/>
            <person name="Williams M."/>
            <person name="Hultmark D."/>
            <person name="Hetru C."/>
            <person name="Jiang H."/>
            <person name="Grimmelikhuijzen C.J."/>
            <person name="Hauser F."/>
            <person name="Cazzamali G."/>
            <person name="Williamson M."/>
            <person name="Park Y."/>
            <person name="Li B."/>
            <person name="Tanaka Y."/>
            <person name="Predel R."/>
            <person name="Neupert S."/>
            <person name="Schachtner J."/>
            <person name="Verleyen P."/>
            <person name="Raible F."/>
            <person name="Bork P."/>
            <person name="Friedrich M."/>
            <person name="Walden K.K."/>
            <person name="Robertson H.M."/>
            <person name="Angeli S."/>
            <person name="Foret S."/>
            <person name="Bucher G."/>
            <person name="Schuetz S."/>
            <person name="Maleszka R."/>
            <person name="Wimmer E.A."/>
            <person name="Beeman R.W."/>
            <person name="Lorenzen M."/>
            <person name="Tomoyasu Y."/>
            <person name="Miller S.C."/>
            <person name="Grossmann D."/>
            <person name="Bucher G."/>
        </authorList>
    </citation>
    <scope>NUCLEOTIDE SEQUENCE [LARGE SCALE GENOMIC DNA]</scope>
    <source>
        <strain evidence="14 15">Georgia GA2</strain>
    </source>
</reference>
<accession>D6WEK1</accession>
<comment type="subcellular location">
    <subcellularLocation>
        <location evidence="2">Secreted</location>
    </subcellularLocation>
</comment>
<evidence type="ECO:0000256" key="1">
    <source>
        <dbReference type="ARBA" id="ARBA00001947"/>
    </source>
</evidence>
<evidence type="ECO:0000256" key="10">
    <source>
        <dbReference type="ARBA" id="ARBA00047764"/>
    </source>
</evidence>
<dbReference type="PANTHER" id="PTHR11409">
    <property type="entry name" value="ADENOSINE DEAMINASE"/>
    <property type="match status" value="1"/>
</dbReference>
<dbReference type="GO" id="GO:0004000">
    <property type="term" value="F:adenosine deaminase activity"/>
    <property type="evidence" value="ECO:0000318"/>
    <property type="project" value="GO_Central"/>
</dbReference>
<evidence type="ECO:0000256" key="3">
    <source>
        <dbReference type="ARBA" id="ARBA00006083"/>
    </source>
</evidence>
<evidence type="ECO:0000256" key="7">
    <source>
        <dbReference type="ARBA" id="ARBA00022723"/>
    </source>
</evidence>
<dbReference type="FunFam" id="3.20.20.140:FF:000017">
    <property type="entry name" value="Adenosine deaminase 2"/>
    <property type="match status" value="1"/>
</dbReference>
<dbReference type="SUPFAM" id="SSF51556">
    <property type="entry name" value="Metallo-dependent hydrolases"/>
    <property type="match status" value="1"/>
</dbReference>
<dbReference type="InterPro" id="IPR006330">
    <property type="entry name" value="Ado/ade_deaminase"/>
</dbReference>
<dbReference type="eggNOG" id="KOG1097">
    <property type="taxonomic scope" value="Eukaryota"/>
</dbReference>
<dbReference type="AlphaFoldDB" id="D6WEK1"/>
<keyword evidence="9" id="KW-0378">Hydrolase</keyword>
<keyword evidence="6" id="KW-0964">Secreted</keyword>
<dbReference type="InterPro" id="IPR001365">
    <property type="entry name" value="A_deaminase_dom"/>
</dbReference>
<gene>
    <name evidence="14" type="primary">AUGUSTUS-3.0.2_03178</name>
    <name evidence="14" type="ORF">TcasGA2_TC003178</name>
</gene>
<comment type="similarity">
    <text evidence="3">Belongs to the metallo-dependent hydrolases superfamily. Adenosine and AMP deaminases family. ADGF subfamily.</text>
</comment>
<dbReference type="STRING" id="7070.D6WEK1"/>
<evidence type="ECO:0000259" key="13">
    <source>
        <dbReference type="Pfam" id="PF08451"/>
    </source>
</evidence>
<dbReference type="EC" id="3.5.4.4" evidence="4"/>
<dbReference type="EMBL" id="KQ971318">
    <property type="protein sequence ID" value="EFA00339.1"/>
    <property type="molecule type" value="Genomic_DNA"/>
</dbReference>
<name>D6WEK1_TRICA</name>
<keyword evidence="7" id="KW-0479">Metal-binding</keyword>
<dbReference type="Pfam" id="PF08451">
    <property type="entry name" value="A_deaminase_N"/>
    <property type="match status" value="1"/>
</dbReference>
<dbReference type="Proteomes" id="UP000007266">
    <property type="component" value="Linkage group 3"/>
</dbReference>
<dbReference type="GO" id="GO:0046872">
    <property type="term" value="F:metal ion binding"/>
    <property type="evidence" value="ECO:0007669"/>
    <property type="project" value="UniProtKB-KW"/>
</dbReference>
<dbReference type="InterPro" id="IPR032466">
    <property type="entry name" value="Metal_Hydrolase"/>
</dbReference>
<feature type="domain" description="Adenosine deaminase" evidence="12">
    <location>
        <begin position="155"/>
        <end position="471"/>
    </location>
</feature>
<dbReference type="HOGENOM" id="CLU_022829_3_0_1"/>
<feature type="signal peptide" evidence="11">
    <location>
        <begin position="1"/>
        <end position="18"/>
    </location>
</feature>
<dbReference type="PANTHER" id="PTHR11409:SF39">
    <property type="entry name" value="ADENOSINE DEAMINASE 2"/>
    <property type="match status" value="1"/>
</dbReference>
<evidence type="ECO:0000313" key="15">
    <source>
        <dbReference type="Proteomes" id="UP000007266"/>
    </source>
</evidence>